<feature type="compositionally biased region" description="Low complexity" evidence="1">
    <location>
        <begin position="56"/>
        <end position="70"/>
    </location>
</feature>
<feature type="compositionally biased region" description="Basic residues" evidence="1">
    <location>
        <begin position="72"/>
        <end position="84"/>
    </location>
</feature>
<reference evidence="2 3" key="1">
    <citation type="submission" date="2015-08" db="EMBL/GenBank/DDBJ databases">
        <title>Next Generation Sequencing and Analysis of the Genome of Puccinia sorghi L Schw, the Causal Agent of Maize Common Rust.</title>
        <authorList>
            <person name="Rochi L."/>
            <person name="Burguener G."/>
            <person name="Darino M."/>
            <person name="Turjanski A."/>
            <person name="Kreff E."/>
            <person name="Dieguez M.J."/>
            <person name="Sacco F."/>
        </authorList>
    </citation>
    <scope>NUCLEOTIDE SEQUENCE [LARGE SCALE GENOMIC DNA]</scope>
    <source>
        <strain evidence="2 3">RO10H11247</strain>
    </source>
</reference>
<accession>A0A0L6VK42</accession>
<sequence>MGKSAKSYKRPSRKEKMGLSASTSCLRAAIPTGKLNKPQPNTLLPTHQPPPPPKPDSTSLPQPNHSLPLPSKKPRKKFVDRRSK</sequence>
<protein>
    <submittedName>
        <fullName evidence="2">Uncharacterized protein</fullName>
    </submittedName>
</protein>
<dbReference type="AlphaFoldDB" id="A0A0L6VK42"/>
<gene>
    <name evidence="2" type="ORF">VP01_1456g3</name>
</gene>
<feature type="compositionally biased region" description="Basic residues" evidence="1">
    <location>
        <begin position="1"/>
        <end position="13"/>
    </location>
</feature>
<organism evidence="2 3">
    <name type="scientific">Puccinia sorghi</name>
    <dbReference type="NCBI Taxonomy" id="27349"/>
    <lineage>
        <taxon>Eukaryota</taxon>
        <taxon>Fungi</taxon>
        <taxon>Dikarya</taxon>
        <taxon>Basidiomycota</taxon>
        <taxon>Pucciniomycotina</taxon>
        <taxon>Pucciniomycetes</taxon>
        <taxon>Pucciniales</taxon>
        <taxon>Pucciniaceae</taxon>
        <taxon>Puccinia</taxon>
    </lineage>
</organism>
<name>A0A0L6VK42_9BASI</name>
<evidence type="ECO:0000313" key="2">
    <source>
        <dbReference type="EMBL" id="KNZ61074.1"/>
    </source>
</evidence>
<comment type="caution">
    <text evidence="2">The sequence shown here is derived from an EMBL/GenBank/DDBJ whole genome shotgun (WGS) entry which is preliminary data.</text>
</comment>
<keyword evidence="3" id="KW-1185">Reference proteome</keyword>
<dbReference type="OrthoDB" id="2274292at2759"/>
<dbReference type="Proteomes" id="UP000037035">
    <property type="component" value="Unassembled WGS sequence"/>
</dbReference>
<dbReference type="VEuPathDB" id="FungiDB:VP01_1456g3"/>
<feature type="region of interest" description="Disordered" evidence="1">
    <location>
        <begin position="1"/>
        <end position="84"/>
    </location>
</feature>
<evidence type="ECO:0000313" key="3">
    <source>
        <dbReference type="Proteomes" id="UP000037035"/>
    </source>
</evidence>
<evidence type="ECO:0000256" key="1">
    <source>
        <dbReference type="SAM" id="MobiDB-lite"/>
    </source>
</evidence>
<proteinExistence type="predicted"/>
<dbReference type="EMBL" id="LAVV01005076">
    <property type="protein sequence ID" value="KNZ61074.1"/>
    <property type="molecule type" value="Genomic_DNA"/>
</dbReference>